<evidence type="ECO:0000313" key="2">
    <source>
        <dbReference type="Proteomes" id="UP000198683"/>
    </source>
</evidence>
<dbReference type="EMBL" id="FNFB01000028">
    <property type="protein sequence ID" value="SDL75614.1"/>
    <property type="molecule type" value="Genomic_DNA"/>
</dbReference>
<dbReference type="OrthoDB" id="3541450at2"/>
<gene>
    <name evidence="1" type="ORF">SAMN05421874_128109</name>
</gene>
<proteinExistence type="predicted"/>
<dbReference type="Proteomes" id="UP000198683">
    <property type="component" value="Unassembled WGS sequence"/>
</dbReference>
<accession>A0A1G9MNB5</accession>
<organism evidence="1 2">
    <name type="scientific">Nonomuraea maritima</name>
    <dbReference type="NCBI Taxonomy" id="683260"/>
    <lineage>
        <taxon>Bacteria</taxon>
        <taxon>Bacillati</taxon>
        <taxon>Actinomycetota</taxon>
        <taxon>Actinomycetes</taxon>
        <taxon>Streptosporangiales</taxon>
        <taxon>Streptosporangiaceae</taxon>
        <taxon>Nonomuraea</taxon>
    </lineage>
</organism>
<reference evidence="1 2" key="1">
    <citation type="submission" date="2016-10" db="EMBL/GenBank/DDBJ databases">
        <authorList>
            <person name="de Groot N.N."/>
        </authorList>
    </citation>
    <scope>NUCLEOTIDE SEQUENCE [LARGE SCALE GENOMIC DNA]</scope>
    <source>
        <strain evidence="1 2">CGMCC 4.5681</strain>
    </source>
</reference>
<keyword evidence="2" id="KW-1185">Reference proteome</keyword>
<dbReference type="RefSeq" id="WP_143022304.1">
    <property type="nucleotide sequence ID" value="NZ_FNFB01000028.1"/>
</dbReference>
<name>A0A1G9MNB5_9ACTN</name>
<protein>
    <submittedName>
        <fullName evidence="1">Uncharacterized protein</fullName>
    </submittedName>
</protein>
<dbReference type="STRING" id="683260.SAMN05421874_128109"/>
<evidence type="ECO:0000313" key="1">
    <source>
        <dbReference type="EMBL" id="SDL75614.1"/>
    </source>
</evidence>
<sequence>MTQLDSTICPPCGRSSTGCRHSHLGYLAACAESETWFYELVEPLCADMMTVFYAWTAAIEWHRLISALVEHEHLTWHDAQLKAAAMIKEVAP</sequence>
<dbReference type="AlphaFoldDB" id="A0A1G9MNB5"/>